<comment type="subunit">
    <text evidence="3 11">Homodimer.</text>
</comment>
<name>A0A3D8P649_9THEO</name>
<feature type="binding site" evidence="11">
    <location>
        <position position="379"/>
    </location>
    <ligand>
        <name>thiamine diphosphate</name>
        <dbReference type="ChEBI" id="CHEBI:58937"/>
    </ligand>
</feature>
<evidence type="ECO:0000256" key="4">
    <source>
        <dbReference type="ARBA" id="ARBA00022679"/>
    </source>
</evidence>
<dbReference type="Pfam" id="PF02780">
    <property type="entry name" value="Transketolase_C"/>
    <property type="match status" value="1"/>
</dbReference>
<feature type="binding site" evidence="11">
    <location>
        <begin position="160"/>
        <end position="161"/>
    </location>
    <ligand>
        <name>thiamine diphosphate</name>
        <dbReference type="ChEBI" id="CHEBI:58937"/>
    </ligand>
</feature>
<accession>A0A3D8P649</accession>
<dbReference type="SMART" id="SM00861">
    <property type="entry name" value="Transket_pyr"/>
    <property type="match status" value="1"/>
</dbReference>
<comment type="similarity">
    <text evidence="2 11">Belongs to the transketolase family. DXPS subfamily.</text>
</comment>
<dbReference type="PROSITE" id="PS00802">
    <property type="entry name" value="TRANSKETOLASE_2"/>
    <property type="match status" value="1"/>
</dbReference>
<dbReference type="InterPro" id="IPR049557">
    <property type="entry name" value="Transketolase_CS"/>
</dbReference>
<keyword evidence="6 11" id="KW-0460">Magnesium</keyword>
<comment type="catalytic activity">
    <reaction evidence="11">
        <text>D-glyceraldehyde 3-phosphate + pyruvate + H(+) = 1-deoxy-D-xylulose 5-phosphate + CO2</text>
        <dbReference type="Rhea" id="RHEA:12605"/>
        <dbReference type="ChEBI" id="CHEBI:15361"/>
        <dbReference type="ChEBI" id="CHEBI:15378"/>
        <dbReference type="ChEBI" id="CHEBI:16526"/>
        <dbReference type="ChEBI" id="CHEBI:57792"/>
        <dbReference type="ChEBI" id="CHEBI:59776"/>
        <dbReference type="EC" id="2.2.1.7"/>
    </reaction>
</comment>
<keyword evidence="7 11" id="KW-0784">Thiamine biosynthesis</keyword>
<evidence type="ECO:0000256" key="11">
    <source>
        <dbReference type="HAMAP-Rule" id="MF_00315"/>
    </source>
</evidence>
<dbReference type="PANTHER" id="PTHR43322:SF5">
    <property type="entry name" value="1-DEOXY-D-XYLULOSE-5-PHOSPHATE SYNTHASE, CHLOROPLASTIC"/>
    <property type="match status" value="1"/>
</dbReference>
<feature type="binding site" evidence="11">
    <location>
        <position position="159"/>
    </location>
    <ligand>
        <name>Mg(2+)</name>
        <dbReference type="ChEBI" id="CHEBI:18420"/>
    </ligand>
</feature>
<keyword evidence="4 11" id="KW-0808">Transferase</keyword>
<feature type="domain" description="Transketolase-like pyrimidine-binding" evidence="12">
    <location>
        <begin position="328"/>
        <end position="492"/>
    </location>
</feature>
<reference evidence="13 14" key="1">
    <citation type="submission" date="2018-08" db="EMBL/GenBank/DDBJ databases">
        <title>Form III RuBisCO-mediated autotrophy in Thermodesulfobium bacteria.</title>
        <authorList>
            <person name="Toshchakov S.V."/>
            <person name="Kublanov I.V."/>
            <person name="Frolov E."/>
            <person name="Bonch-Osmolovskaya E.A."/>
            <person name="Tourova T.P."/>
            <person name="Chernych N.A."/>
            <person name="Lebedinsky A.V."/>
        </authorList>
    </citation>
    <scope>NUCLEOTIDE SEQUENCE [LARGE SCALE GENOMIC DNA]</scope>
    <source>
        <strain evidence="13 14">SR</strain>
    </source>
</reference>
<keyword evidence="14" id="KW-1185">Reference proteome</keyword>
<dbReference type="UniPathway" id="UPA00064">
    <property type="reaction ID" value="UER00091"/>
</dbReference>
<keyword evidence="9 11" id="KW-0414">Isoprene biosynthesis</keyword>
<protein>
    <recommendedName>
        <fullName evidence="11">1-deoxy-D-xylulose-5-phosphate synthase</fullName>
        <ecNumber evidence="11">2.2.1.7</ecNumber>
    </recommendedName>
    <alternativeName>
        <fullName evidence="11">1-deoxyxylulose-5-phosphate synthase</fullName>
        <shortName evidence="11">DXP synthase</shortName>
        <shortName evidence="11">DXPS</shortName>
    </alternativeName>
</protein>
<dbReference type="OrthoDB" id="9803371at2"/>
<dbReference type="FunFam" id="3.40.50.970:FF:000005">
    <property type="entry name" value="1-deoxy-D-xylulose-5-phosphate synthase"/>
    <property type="match status" value="1"/>
</dbReference>
<dbReference type="PROSITE" id="PS00801">
    <property type="entry name" value="TRANSKETOLASE_1"/>
    <property type="match status" value="1"/>
</dbReference>
<dbReference type="GO" id="GO:0019288">
    <property type="term" value="P:isopentenyl diphosphate biosynthetic process, methylerythritol 4-phosphate pathway"/>
    <property type="evidence" value="ECO:0007669"/>
    <property type="project" value="UniProtKB-ARBA"/>
</dbReference>
<dbReference type="Proteomes" id="UP000256329">
    <property type="component" value="Unassembled WGS sequence"/>
</dbReference>
<dbReference type="Pfam" id="PF13292">
    <property type="entry name" value="DXP_synthase_N"/>
    <property type="match status" value="1"/>
</dbReference>
<dbReference type="InterPro" id="IPR029061">
    <property type="entry name" value="THDP-binding"/>
</dbReference>
<dbReference type="GO" id="GO:0009228">
    <property type="term" value="P:thiamine biosynthetic process"/>
    <property type="evidence" value="ECO:0007669"/>
    <property type="project" value="UniProtKB-UniRule"/>
</dbReference>
<dbReference type="GO" id="GO:0005829">
    <property type="term" value="C:cytosol"/>
    <property type="evidence" value="ECO:0007669"/>
    <property type="project" value="TreeGrafter"/>
</dbReference>
<dbReference type="GO" id="GO:0008661">
    <property type="term" value="F:1-deoxy-D-xylulose-5-phosphate synthase activity"/>
    <property type="evidence" value="ECO:0007669"/>
    <property type="project" value="UniProtKB-UniRule"/>
</dbReference>
<dbReference type="HAMAP" id="MF_00315">
    <property type="entry name" value="DXP_synth"/>
    <property type="match status" value="1"/>
</dbReference>
<dbReference type="SUPFAM" id="SSF52922">
    <property type="entry name" value="TK C-terminal domain-like"/>
    <property type="match status" value="1"/>
</dbReference>
<dbReference type="GO" id="GO:0000287">
    <property type="term" value="F:magnesium ion binding"/>
    <property type="evidence" value="ECO:0007669"/>
    <property type="project" value="UniProtKB-UniRule"/>
</dbReference>
<feature type="binding site" evidence="11">
    <location>
        <position position="299"/>
    </location>
    <ligand>
        <name>thiamine diphosphate</name>
        <dbReference type="ChEBI" id="CHEBI:58937"/>
    </ligand>
</feature>
<evidence type="ECO:0000256" key="2">
    <source>
        <dbReference type="ARBA" id="ARBA00011081"/>
    </source>
</evidence>
<evidence type="ECO:0000259" key="12">
    <source>
        <dbReference type="SMART" id="SM00861"/>
    </source>
</evidence>
<gene>
    <name evidence="11 13" type="primary">dxs</name>
    <name evidence="13" type="ORF">DXX99_03955</name>
</gene>
<dbReference type="PANTHER" id="PTHR43322">
    <property type="entry name" value="1-D-DEOXYXYLULOSE 5-PHOSPHATE SYNTHASE-RELATED"/>
    <property type="match status" value="1"/>
</dbReference>
<proteinExistence type="inferred from homology"/>
<dbReference type="GO" id="GO:0030976">
    <property type="term" value="F:thiamine pyrophosphate binding"/>
    <property type="evidence" value="ECO:0007669"/>
    <property type="project" value="UniProtKB-UniRule"/>
</dbReference>
<dbReference type="CDD" id="cd02007">
    <property type="entry name" value="TPP_DXS"/>
    <property type="match status" value="1"/>
</dbReference>
<comment type="caution">
    <text evidence="13">The sequence shown here is derived from an EMBL/GenBank/DDBJ whole genome shotgun (WGS) entry which is preliminary data.</text>
</comment>
<comment type="cofactor">
    <cofactor evidence="11">
        <name>Mg(2+)</name>
        <dbReference type="ChEBI" id="CHEBI:18420"/>
    </cofactor>
    <text evidence="11">Binds 1 Mg(2+) ion per subunit.</text>
</comment>
<dbReference type="NCBIfam" id="TIGR00204">
    <property type="entry name" value="dxs"/>
    <property type="match status" value="1"/>
</dbReference>
<dbReference type="InterPro" id="IPR033248">
    <property type="entry name" value="Transketolase_C"/>
</dbReference>
<comment type="cofactor">
    <cofactor evidence="11">
        <name>thiamine diphosphate</name>
        <dbReference type="ChEBI" id="CHEBI:58937"/>
    </cofactor>
    <text evidence="11">Binds 1 thiamine pyrophosphate per subunit.</text>
</comment>
<evidence type="ECO:0000256" key="6">
    <source>
        <dbReference type="ARBA" id="ARBA00022842"/>
    </source>
</evidence>
<comment type="pathway">
    <text evidence="1 11">Metabolic intermediate biosynthesis; 1-deoxy-D-xylulose 5-phosphate biosynthesis; 1-deoxy-D-xylulose 5-phosphate from D-glyceraldehyde 3-phosphate and pyruvate: step 1/1.</text>
</comment>
<comment type="function">
    <text evidence="10 11">Catalyzes the acyloin condensation reaction between C atoms 2 and 3 of pyruvate and glyceraldehyde 3-phosphate to yield 1-deoxy-D-xylulose-5-phosphate (DXP).</text>
</comment>
<evidence type="ECO:0000256" key="8">
    <source>
        <dbReference type="ARBA" id="ARBA00023052"/>
    </source>
</evidence>
<dbReference type="NCBIfam" id="NF003933">
    <property type="entry name" value="PRK05444.2-2"/>
    <property type="match status" value="1"/>
</dbReference>
<dbReference type="InterPro" id="IPR005475">
    <property type="entry name" value="Transketolase-like_Pyr-bd"/>
</dbReference>
<evidence type="ECO:0000256" key="5">
    <source>
        <dbReference type="ARBA" id="ARBA00022723"/>
    </source>
</evidence>
<feature type="binding site" evidence="11">
    <location>
        <position position="188"/>
    </location>
    <ligand>
        <name>Mg(2+)</name>
        <dbReference type="ChEBI" id="CHEBI:18420"/>
    </ligand>
</feature>
<dbReference type="GO" id="GO:0016114">
    <property type="term" value="P:terpenoid biosynthetic process"/>
    <property type="evidence" value="ECO:0007669"/>
    <property type="project" value="UniProtKB-UniRule"/>
</dbReference>
<dbReference type="Pfam" id="PF02779">
    <property type="entry name" value="Transket_pyr"/>
    <property type="match status" value="1"/>
</dbReference>
<dbReference type="InterPro" id="IPR020826">
    <property type="entry name" value="Transketolase_BS"/>
</dbReference>
<dbReference type="AlphaFoldDB" id="A0A3D8P649"/>
<sequence length="645" mass="70352">MCLRTEDGEGAWWRLGVLARVNAPEDLKALSLAELEELAAELRDFIVNTVAHTGGHLAPNLGVVELTLALYRVFDFPRDKIIWDVGHQCYVHKIITGRKERFSTLRQLGGISGFPSREESPYDIFGTGHASTSISAALGLAKARDLAGDHYAVVAVIGDGALTGGMALEALNHAGHLQTDLIVVLNDNEMSISKNVGALANYLSRLRSDPAYRRLQKEFESLTSRLPGLGPRLRDFLSRLKGSVKYLVVPGMFFEELGFTYLGPVDGHHLPTLLHILERARALKGPVLVHVVTRKGKGYKPAEEDPDLYHGVGPFDPETGELHSSPLPTYTEIFGRTLVRLAEEDPRIVAITAAMPSGTGLKLFAQRFPHRFFDVGIAEQHAVTFAAGLAAGGYRPVVAIYSTFLQRAYDQIIHDVCLQRLPVVFALDRAGIVGEDGATHQGLFDLAYLRSIPHMVVMAPADENELQHMLKTALTYEGPIALRYPRGAGLGVALDADLRPLPIGQGVVLREGRDVTLIAIGNMVPRALKAAEELAAQGISAAVINARFVKPLDTELLLRYAKRTRWVVTIEEGVLAGGFGSAVAECLTSCGLGEVKITRLGIEDTFVEHGHPEELRQKYGLDVQGIVRAVLQSRPLLRLTSRKTL</sequence>
<evidence type="ECO:0000313" key="13">
    <source>
        <dbReference type="EMBL" id="RDV83996.1"/>
    </source>
</evidence>
<dbReference type="EMBL" id="QSLN01000003">
    <property type="protein sequence ID" value="RDV83996.1"/>
    <property type="molecule type" value="Genomic_DNA"/>
</dbReference>
<dbReference type="SUPFAM" id="SSF52518">
    <property type="entry name" value="Thiamin diphosphate-binding fold (THDP-binding)"/>
    <property type="match status" value="2"/>
</dbReference>
<feature type="binding site" evidence="11">
    <location>
        <begin position="128"/>
        <end position="130"/>
    </location>
    <ligand>
        <name>thiamine diphosphate</name>
        <dbReference type="ChEBI" id="CHEBI:58937"/>
    </ligand>
</feature>
<dbReference type="CDD" id="cd07033">
    <property type="entry name" value="TPP_PYR_DXS_TK_like"/>
    <property type="match status" value="1"/>
</dbReference>
<evidence type="ECO:0000256" key="9">
    <source>
        <dbReference type="ARBA" id="ARBA00023229"/>
    </source>
</evidence>
<dbReference type="InterPro" id="IPR009014">
    <property type="entry name" value="Transketo_C/PFOR_II"/>
</dbReference>
<evidence type="ECO:0000256" key="7">
    <source>
        <dbReference type="ARBA" id="ARBA00022977"/>
    </source>
</evidence>
<evidence type="ECO:0000256" key="10">
    <source>
        <dbReference type="ARBA" id="ARBA00055605"/>
    </source>
</evidence>
<keyword evidence="8 11" id="KW-0786">Thiamine pyrophosphate</keyword>
<feature type="binding site" evidence="11">
    <location>
        <position position="188"/>
    </location>
    <ligand>
        <name>thiamine diphosphate</name>
        <dbReference type="ChEBI" id="CHEBI:58937"/>
    </ligand>
</feature>
<dbReference type="Gene3D" id="3.40.50.970">
    <property type="match status" value="2"/>
</dbReference>
<evidence type="ECO:0000256" key="3">
    <source>
        <dbReference type="ARBA" id="ARBA00011738"/>
    </source>
</evidence>
<evidence type="ECO:0000256" key="1">
    <source>
        <dbReference type="ARBA" id="ARBA00004980"/>
    </source>
</evidence>
<dbReference type="EC" id="2.2.1.7" evidence="11"/>
<keyword evidence="5 11" id="KW-0479">Metal-binding</keyword>
<organism evidence="13 14">
    <name type="scientific">Ammonifex thiophilus</name>
    <dbReference type="NCBI Taxonomy" id="444093"/>
    <lineage>
        <taxon>Bacteria</taxon>
        <taxon>Bacillati</taxon>
        <taxon>Bacillota</taxon>
        <taxon>Clostridia</taxon>
        <taxon>Thermoanaerobacterales</taxon>
        <taxon>Thermoanaerobacteraceae</taxon>
        <taxon>Ammonifex</taxon>
    </lineage>
</organism>
<dbReference type="InterPro" id="IPR005477">
    <property type="entry name" value="Dxylulose-5-P_synthase"/>
</dbReference>
<feature type="binding site" evidence="11">
    <location>
        <position position="87"/>
    </location>
    <ligand>
        <name>thiamine diphosphate</name>
        <dbReference type="ChEBI" id="CHEBI:58937"/>
    </ligand>
</feature>
<dbReference type="FunFam" id="3.40.50.920:FF:000002">
    <property type="entry name" value="1-deoxy-D-xylulose-5-phosphate synthase"/>
    <property type="match status" value="1"/>
</dbReference>
<dbReference type="Gene3D" id="3.40.50.920">
    <property type="match status" value="1"/>
</dbReference>
<dbReference type="RefSeq" id="WP_115792216.1">
    <property type="nucleotide sequence ID" value="NZ_QSLN01000003.1"/>
</dbReference>
<evidence type="ECO:0000313" key="14">
    <source>
        <dbReference type="Proteomes" id="UP000256329"/>
    </source>
</evidence>